<keyword evidence="2" id="KW-0521">NADP</keyword>
<protein>
    <submittedName>
        <fullName evidence="4">NAD(P)-binding protein</fullName>
    </submittedName>
</protein>
<evidence type="ECO:0000313" key="4">
    <source>
        <dbReference type="EMBL" id="PSN59313.1"/>
    </source>
</evidence>
<dbReference type="PANTHER" id="PTHR24320:SF282">
    <property type="entry name" value="WW DOMAIN-CONTAINING OXIDOREDUCTASE"/>
    <property type="match status" value="1"/>
</dbReference>
<evidence type="ECO:0000256" key="1">
    <source>
        <dbReference type="ARBA" id="ARBA00006484"/>
    </source>
</evidence>
<keyword evidence="3" id="KW-0560">Oxidoreductase</keyword>
<dbReference type="Proteomes" id="UP000240883">
    <property type="component" value="Unassembled WGS sequence"/>
</dbReference>
<keyword evidence="5" id="KW-1185">Reference proteome</keyword>
<dbReference type="PRINTS" id="PR00081">
    <property type="entry name" value="GDHRDH"/>
</dbReference>
<dbReference type="InterPro" id="IPR036291">
    <property type="entry name" value="NAD(P)-bd_dom_sf"/>
</dbReference>
<dbReference type="EMBL" id="KZ678157">
    <property type="protein sequence ID" value="PSN59313.1"/>
    <property type="molecule type" value="Genomic_DNA"/>
</dbReference>
<dbReference type="STRING" id="1448308.A0A2T2N1J7"/>
<dbReference type="AlphaFoldDB" id="A0A2T2N1J7"/>
<dbReference type="SUPFAM" id="SSF51735">
    <property type="entry name" value="NAD(P)-binding Rossmann-fold domains"/>
    <property type="match status" value="1"/>
</dbReference>
<reference evidence="4 5" key="1">
    <citation type="journal article" date="2018" name="Front. Microbiol.">
        <title>Genome-Wide Analysis of Corynespora cassiicola Leaf Fall Disease Putative Effectors.</title>
        <authorList>
            <person name="Lopez D."/>
            <person name="Ribeiro S."/>
            <person name="Label P."/>
            <person name="Fumanal B."/>
            <person name="Venisse J.S."/>
            <person name="Kohler A."/>
            <person name="de Oliveira R.R."/>
            <person name="Labutti K."/>
            <person name="Lipzen A."/>
            <person name="Lail K."/>
            <person name="Bauer D."/>
            <person name="Ohm R.A."/>
            <person name="Barry K.W."/>
            <person name="Spatafora J."/>
            <person name="Grigoriev I.V."/>
            <person name="Martin F.M."/>
            <person name="Pujade-Renaud V."/>
        </authorList>
    </citation>
    <scope>NUCLEOTIDE SEQUENCE [LARGE SCALE GENOMIC DNA]</scope>
    <source>
        <strain evidence="4 5">Philippines</strain>
    </source>
</reference>
<evidence type="ECO:0000256" key="3">
    <source>
        <dbReference type="ARBA" id="ARBA00023002"/>
    </source>
</evidence>
<proteinExistence type="inferred from homology"/>
<name>A0A2T2N1J7_CORCC</name>
<comment type="similarity">
    <text evidence="1">Belongs to the short-chain dehydrogenases/reductases (SDR) family.</text>
</comment>
<dbReference type="GO" id="GO:0016491">
    <property type="term" value="F:oxidoreductase activity"/>
    <property type="evidence" value="ECO:0007669"/>
    <property type="project" value="UniProtKB-KW"/>
</dbReference>
<dbReference type="OrthoDB" id="191139at2759"/>
<gene>
    <name evidence="4" type="ORF">BS50DRAFT_605289</name>
</gene>
<sequence>MSPSQFHPDQGIPDLSSKVYIVTGGSSGIGKSTVLHLAQHNAKVYLSARSLEKAQSAISEIRAEAARDDLKISVLVMDMLDLQSVKRAALEFLSKEDILHGIVNNAGIMAVANAISKDGYEYQWQTNYIAHWLFTYLLIPLLESTAAKEAVGTVRVVNVASSSHKMAPPGAIDFEDTNLQRSKNEPWVRYGQSKMGNYLHTLSLHRKLSSKGIWTSSLHPGIVDTNLTGNVSMPGISFLSSKPMTALYRAVGFMIGTDEGSWTQLFAVAGTGFSADMSGGYLEPIAKRGKAYIPPNTPNDVDDRLWAWTENEMRTKGYID</sequence>
<dbReference type="InterPro" id="IPR002347">
    <property type="entry name" value="SDR_fam"/>
</dbReference>
<organism evidence="4 5">
    <name type="scientific">Corynespora cassiicola Philippines</name>
    <dbReference type="NCBI Taxonomy" id="1448308"/>
    <lineage>
        <taxon>Eukaryota</taxon>
        <taxon>Fungi</taxon>
        <taxon>Dikarya</taxon>
        <taxon>Ascomycota</taxon>
        <taxon>Pezizomycotina</taxon>
        <taxon>Dothideomycetes</taxon>
        <taxon>Pleosporomycetidae</taxon>
        <taxon>Pleosporales</taxon>
        <taxon>Corynesporascaceae</taxon>
        <taxon>Corynespora</taxon>
    </lineage>
</organism>
<evidence type="ECO:0000313" key="5">
    <source>
        <dbReference type="Proteomes" id="UP000240883"/>
    </source>
</evidence>
<accession>A0A2T2N1J7</accession>
<dbReference type="PANTHER" id="PTHR24320">
    <property type="entry name" value="RETINOL DEHYDROGENASE"/>
    <property type="match status" value="1"/>
</dbReference>
<dbReference type="Pfam" id="PF00106">
    <property type="entry name" value="adh_short"/>
    <property type="match status" value="1"/>
</dbReference>
<dbReference type="Gene3D" id="3.40.50.720">
    <property type="entry name" value="NAD(P)-binding Rossmann-like Domain"/>
    <property type="match status" value="1"/>
</dbReference>
<evidence type="ECO:0000256" key="2">
    <source>
        <dbReference type="ARBA" id="ARBA00022857"/>
    </source>
</evidence>